<dbReference type="KEGG" id="tzo:THMIRHAT_06390"/>
<dbReference type="InterPro" id="IPR051316">
    <property type="entry name" value="Zinc-reg_GTPase_activator"/>
</dbReference>
<evidence type="ECO:0000259" key="2">
    <source>
        <dbReference type="SMART" id="SM00833"/>
    </source>
</evidence>
<dbReference type="AlphaFoldDB" id="A0A6F8PLA5"/>
<protein>
    <submittedName>
        <fullName evidence="3">Cobalamin biosynthesis protein CobW</fullName>
    </submittedName>
</protein>
<dbReference type="InterPro" id="IPR011629">
    <property type="entry name" value="CobW-like_C"/>
</dbReference>
<dbReference type="CDD" id="cd03112">
    <property type="entry name" value="CobW-like"/>
    <property type="match status" value="1"/>
</dbReference>
<gene>
    <name evidence="3" type="ORF">THMIRHAT_06390</name>
</gene>
<proteinExistence type="predicted"/>
<feature type="domain" description="CobW C-terminal" evidence="2">
    <location>
        <begin position="253"/>
        <end position="342"/>
    </location>
</feature>
<sequence>MIKVNIICGPLGSGKTTLVKQLLEQKPSDESWAVLVNEFGSIGIDGAILSDAPKVMVTQMPGGCICCSAKGELKTTIEQLIQQMPNLDRLLIEPTGLGEPDSLVDLFKDAELSKNFEVQTLFSVFDIAHTSISELKSLTIMQSLLSMADILVLNKQDLATPEQTDSLKHYCETLYPPKQAILTTSHSQLDPSYLSHSHRFISGFRLQPHAPTSINTIAHQHASTQVSTELPYQPLELPCLLNRAYKHQLGVASIGWIFTPELVFNWMALKNLFENLQKQPGLVKRAKGVLRAGAPWMLFQYAAGEVTREYIAYRQDSRLELLLESPADFDFIGFEKLLMSCIKEIKD</sequence>
<dbReference type="InterPro" id="IPR027417">
    <property type="entry name" value="P-loop_NTPase"/>
</dbReference>
<keyword evidence="4" id="KW-1185">Reference proteome</keyword>
<dbReference type="Pfam" id="PF02492">
    <property type="entry name" value="cobW"/>
    <property type="match status" value="1"/>
</dbReference>
<comment type="function">
    <text evidence="1">Zinc chaperone that directly transfers zinc cofactor to target proteins, thereby activating them. Zinc is transferred from the CXCC motif in the GTPase domain to the zinc binding site in target proteins in a process requiring GTP hydrolysis.</text>
</comment>
<organism evidence="3 4">
    <name type="scientific">Thiosulfativibrio zosterae</name>
    <dbReference type="NCBI Taxonomy" id="2675053"/>
    <lineage>
        <taxon>Bacteria</taxon>
        <taxon>Pseudomonadati</taxon>
        <taxon>Pseudomonadota</taxon>
        <taxon>Gammaproteobacteria</taxon>
        <taxon>Thiotrichales</taxon>
        <taxon>Piscirickettsiaceae</taxon>
        <taxon>Thiosulfativibrio</taxon>
    </lineage>
</organism>
<evidence type="ECO:0000256" key="1">
    <source>
        <dbReference type="ARBA" id="ARBA00045658"/>
    </source>
</evidence>
<dbReference type="Gene3D" id="3.40.50.300">
    <property type="entry name" value="P-loop containing nucleotide triphosphate hydrolases"/>
    <property type="match status" value="1"/>
</dbReference>
<dbReference type="EMBL" id="AP021888">
    <property type="protein sequence ID" value="BBP42893.1"/>
    <property type="molecule type" value="Genomic_DNA"/>
</dbReference>
<name>A0A6F8PLA5_9GAMM</name>
<dbReference type="InterPro" id="IPR003495">
    <property type="entry name" value="CobW/HypB/UreG_nucleotide-bd"/>
</dbReference>
<dbReference type="Proteomes" id="UP000501466">
    <property type="component" value="Chromosome"/>
</dbReference>
<dbReference type="GO" id="GO:0005737">
    <property type="term" value="C:cytoplasm"/>
    <property type="evidence" value="ECO:0007669"/>
    <property type="project" value="TreeGrafter"/>
</dbReference>
<dbReference type="PANTHER" id="PTHR13748:SF46">
    <property type="entry name" value="ZINC CHAPERONE YEIR"/>
    <property type="match status" value="1"/>
</dbReference>
<reference evidence="4" key="1">
    <citation type="submission" date="2019-11" db="EMBL/GenBank/DDBJ databases">
        <title>Isolation and characterization of two novel species in the genus Thiomicrorhabdus.</title>
        <authorList>
            <person name="Mochizuki J."/>
            <person name="Kojima H."/>
            <person name="Fukui M."/>
        </authorList>
    </citation>
    <scope>NUCLEOTIDE SEQUENCE [LARGE SCALE GENOMIC DNA]</scope>
    <source>
        <strain evidence="4">AkT22</strain>
    </source>
</reference>
<dbReference type="RefSeq" id="WP_173290717.1">
    <property type="nucleotide sequence ID" value="NZ_AP021888.1"/>
</dbReference>
<accession>A0A6F8PLA5</accession>
<dbReference type="SMART" id="SM00833">
    <property type="entry name" value="CobW_C"/>
    <property type="match status" value="1"/>
</dbReference>
<dbReference type="SUPFAM" id="SSF52540">
    <property type="entry name" value="P-loop containing nucleoside triphosphate hydrolases"/>
    <property type="match status" value="1"/>
</dbReference>
<evidence type="ECO:0000313" key="4">
    <source>
        <dbReference type="Proteomes" id="UP000501466"/>
    </source>
</evidence>
<dbReference type="PANTHER" id="PTHR13748">
    <property type="entry name" value="COBW-RELATED"/>
    <property type="match status" value="1"/>
</dbReference>
<evidence type="ECO:0000313" key="3">
    <source>
        <dbReference type="EMBL" id="BBP42893.1"/>
    </source>
</evidence>